<evidence type="ECO:0000256" key="4">
    <source>
        <dbReference type="ARBA" id="ARBA00022741"/>
    </source>
</evidence>
<dbReference type="InterPro" id="IPR036451">
    <property type="entry name" value="CblAdoTrfase-like_sf"/>
</dbReference>
<name>A0A8J8N9T0_HALGN</name>
<dbReference type="NCBIfam" id="TIGR00636">
    <property type="entry name" value="PduO_Nterm"/>
    <property type="match status" value="1"/>
</dbReference>
<gene>
    <name evidence="12" type="ORF">FGO68_gene10610</name>
</gene>
<dbReference type="Gene3D" id="1.20.1200.10">
    <property type="entry name" value="Cobalamin adenosyltransferase-like"/>
    <property type="match status" value="1"/>
</dbReference>
<evidence type="ECO:0000256" key="1">
    <source>
        <dbReference type="ARBA" id="ARBA00007487"/>
    </source>
</evidence>
<dbReference type="PANTHER" id="PTHR12213:SF0">
    <property type="entry name" value="CORRINOID ADENOSYLTRANSFERASE MMAB"/>
    <property type="match status" value="1"/>
</dbReference>
<evidence type="ECO:0000256" key="7">
    <source>
        <dbReference type="ARBA" id="ARBA00056747"/>
    </source>
</evidence>
<evidence type="ECO:0000313" key="12">
    <source>
        <dbReference type="EMBL" id="TNV70992.1"/>
    </source>
</evidence>
<evidence type="ECO:0000313" key="13">
    <source>
        <dbReference type="Proteomes" id="UP000785679"/>
    </source>
</evidence>
<dbReference type="SUPFAM" id="SSF89028">
    <property type="entry name" value="Cobalamin adenosyltransferase-like"/>
    <property type="match status" value="1"/>
</dbReference>
<evidence type="ECO:0000259" key="11">
    <source>
        <dbReference type="Pfam" id="PF01923"/>
    </source>
</evidence>
<evidence type="ECO:0000256" key="10">
    <source>
        <dbReference type="RuleBase" id="RU366026"/>
    </source>
</evidence>
<dbReference type="EMBL" id="RRYP01031273">
    <property type="protein sequence ID" value="TNV70992.1"/>
    <property type="molecule type" value="Genomic_DNA"/>
</dbReference>
<protein>
    <recommendedName>
        <fullName evidence="8">Corrinoid adenosyltransferase MMAB</fullName>
    </recommendedName>
    <alternativeName>
        <fullName evidence="9">ATP:co(I)rrinoid adenosyltransferase MMAB</fullName>
    </alternativeName>
</protein>
<evidence type="ECO:0000256" key="6">
    <source>
        <dbReference type="ARBA" id="ARBA00051988"/>
    </source>
</evidence>
<dbReference type="GO" id="GO:0005524">
    <property type="term" value="F:ATP binding"/>
    <property type="evidence" value="ECO:0007669"/>
    <property type="project" value="UniProtKB-UniRule"/>
</dbReference>
<dbReference type="PANTHER" id="PTHR12213">
    <property type="entry name" value="CORRINOID ADENOSYLTRANSFERASE"/>
    <property type="match status" value="1"/>
</dbReference>
<comment type="caution">
    <text evidence="12">The sequence shown here is derived from an EMBL/GenBank/DDBJ whole genome shotgun (WGS) entry which is preliminary data.</text>
</comment>
<comment type="subunit">
    <text evidence="2">Homotrimer.</text>
</comment>
<comment type="catalytic activity">
    <reaction evidence="6">
        <text>cob(I)alamin-[corrinoid adenosyltransferase] + ATP = apo-[corrinoid adenosyltransferase] + adenosylcob(III)alamin + triphosphate</text>
        <dbReference type="Rhea" id="RHEA:56796"/>
        <dbReference type="Rhea" id="RHEA-COMP:14743"/>
        <dbReference type="Rhea" id="RHEA-COMP:14744"/>
        <dbReference type="ChEBI" id="CHEBI:18036"/>
        <dbReference type="ChEBI" id="CHEBI:18408"/>
        <dbReference type="ChEBI" id="CHEBI:30616"/>
        <dbReference type="ChEBI" id="CHEBI:60488"/>
        <dbReference type="ChEBI" id="CHEBI:83228"/>
    </reaction>
    <physiologicalReaction direction="left-to-right" evidence="6">
        <dbReference type="Rhea" id="RHEA:56797"/>
    </physiologicalReaction>
</comment>
<feature type="domain" description="Cobalamin adenosyltransferase-like" evidence="11">
    <location>
        <begin position="4"/>
        <end position="178"/>
    </location>
</feature>
<dbReference type="InterPro" id="IPR016030">
    <property type="entry name" value="CblAdoTrfase-like"/>
</dbReference>
<organism evidence="12 13">
    <name type="scientific">Halteria grandinella</name>
    <dbReference type="NCBI Taxonomy" id="5974"/>
    <lineage>
        <taxon>Eukaryota</taxon>
        <taxon>Sar</taxon>
        <taxon>Alveolata</taxon>
        <taxon>Ciliophora</taxon>
        <taxon>Intramacronucleata</taxon>
        <taxon>Spirotrichea</taxon>
        <taxon>Stichotrichia</taxon>
        <taxon>Sporadotrichida</taxon>
        <taxon>Halteriidae</taxon>
        <taxon>Halteria</taxon>
    </lineage>
</organism>
<keyword evidence="4 10" id="KW-0547">Nucleotide-binding</keyword>
<dbReference type="InterPro" id="IPR029499">
    <property type="entry name" value="PduO-typ"/>
</dbReference>
<keyword evidence="13" id="KW-1185">Reference proteome</keyword>
<reference evidence="12" key="1">
    <citation type="submission" date="2019-06" db="EMBL/GenBank/DDBJ databases">
        <authorList>
            <person name="Zheng W."/>
        </authorList>
    </citation>
    <scope>NUCLEOTIDE SEQUENCE</scope>
    <source>
        <strain evidence="12">QDHG01</strain>
    </source>
</reference>
<sequence length="197" mass="22257">MIKIYTKTGDKGQTSLYTGERLDKNHHIFECLGSIDELNAHLGLSREYCLSLGPSDEPKLAQLEEIQARLIDLGSHVATPRTSGEDQEKKIAHTAFDEANVANLEKWIDEMDLVLPQLKNFILPSGGLASANLHVARTVCRRAERNLIPLYKEEHIDAHAYKYVNRLSDYLFTLARYCAMKEGKPETIYKKAKQAAE</sequence>
<evidence type="ECO:0000256" key="3">
    <source>
        <dbReference type="ARBA" id="ARBA00022679"/>
    </source>
</evidence>
<accession>A0A8J8N9T0</accession>
<dbReference type="GO" id="GO:0009235">
    <property type="term" value="P:cobalamin metabolic process"/>
    <property type="evidence" value="ECO:0007669"/>
    <property type="project" value="UniProtKB-ARBA"/>
</dbReference>
<dbReference type="OrthoDB" id="443628at2759"/>
<dbReference type="AlphaFoldDB" id="A0A8J8N9T0"/>
<dbReference type="Pfam" id="PF01923">
    <property type="entry name" value="Cob_adeno_trans"/>
    <property type="match status" value="1"/>
</dbReference>
<evidence type="ECO:0000256" key="5">
    <source>
        <dbReference type="ARBA" id="ARBA00022840"/>
    </source>
</evidence>
<keyword evidence="3 10" id="KW-0808">Transferase</keyword>
<evidence type="ECO:0000256" key="9">
    <source>
        <dbReference type="ARBA" id="ARBA00075216"/>
    </source>
</evidence>
<comment type="function">
    <text evidence="7">Converts cob(I)alamin to adenosylcobalamin (adenosylcob(III)alamin), a coenzyme for methylmalonyl-CoA mutase, therefore participates in the final step of the vitamin B12 conversion. Generates adenosylcobalamin (AdoCbl) and directly delivers the cofactor to MUT in a transfer that is stimulated by ATP-binding to MMAB and gated by MMAA.</text>
</comment>
<proteinExistence type="inferred from homology"/>
<keyword evidence="5 10" id="KW-0067">ATP-binding</keyword>
<evidence type="ECO:0000256" key="2">
    <source>
        <dbReference type="ARBA" id="ARBA00011233"/>
    </source>
</evidence>
<evidence type="ECO:0000256" key="8">
    <source>
        <dbReference type="ARBA" id="ARBA00071654"/>
    </source>
</evidence>
<dbReference type="FunFam" id="1.20.1200.10:FF:000001">
    <property type="entry name" value="Cob(I)yrinic acid a,c-diamide adenosyltransferase"/>
    <property type="match status" value="1"/>
</dbReference>
<dbReference type="GO" id="GO:0008817">
    <property type="term" value="F:corrinoid adenosyltransferase activity"/>
    <property type="evidence" value="ECO:0007669"/>
    <property type="project" value="TreeGrafter"/>
</dbReference>
<comment type="similarity">
    <text evidence="1 10">Belongs to the Cob(I)alamin adenosyltransferase family.</text>
</comment>
<dbReference type="Proteomes" id="UP000785679">
    <property type="component" value="Unassembled WGS sequence"/>
</dbReference>